<dbReference type="Proteomes" id="UP001497493">
    <property type="component" value="Chromosome"/>
</dbReference>
<dbReference type="EMBL" id="OZ026884">
    <property type="protein sequence ID" value="CAL1240870.1"/>
    <property type="molecule type" value="Genomic_DNA"/>
</dbReference>
<keyword evidence="2" id="KW-1185">Reference proteome</keyword>
<sequence>MESRSSCLLPVRSREARLRGAPRSLVFVGTGDRLRERHLPAEFGLQQVVDAVGDGKTAYLFLQHSDDGNCAAGDDCAAYDGYPTDDLVRITGFRLR</sequence>
<evidence type="ECO:0000313" key="1">
    <source>
        <dbReference type="EMBL" id="CAL1240870.1"/>
    </source>
</evidence>
<protein>
    <submittedName>
        <fullName evidence="1">Uncharacterized protein</fullName>
    </submittedName>
</protein>
<evidence type="ECO:0000313" key="2">
    <source>
        <dbReference type="Proteomes" id="UP001497493"/>
    </source>
</evidence>
<reference evidence="1 2" key="1">
    <citation type="submission" date="2024-04" db="EMBL/GenBank/DDBJ databases">
        <authorList>
            <person name="Cremers G."/>
        </authorList>
    </citation>
    <scope>NUCLEOTIDE SEQUENCE [LARGE SCALE GENOMIC DNA]</scope>
    <source>
        <strain evidence="1">MeCH1-AG</strain>
    </source>
</reference>
<gene>
    <name evidence="1" type="ORF">MECH1_V1_2094</name>
</gene>
<name>A0ABP1C9F6_9GAMM</name>
<organism evidence="1 2">
    <name type="scientific">Candidatus Methylocalor cossyra</name>
    <dbReference type="NCBI Taxonomy" id="3108543"/>
    <lineage>
        <taxon>Bacteria</taxon>
        <taxon>Pseudomonadati</taxon>
        <taxon>Pseudomonadota</taxon>
        <taxon>Gammaproteobacteria</taxon>
        <taxon>Methylococcales</taxon>
        <taxon>Methylococcaceae</taxon>
        <taxon>Candidatus Methylocalor</taxon>
    </lineage>
</organism>
<proteinExistence type="predicted"/>
<accession>A0ABP1C9F6</accession>